<gene>
    <name evidence="1" type="ORF">AKAME5_000877200</name>
</gene>
<name>A0AAD3MLU5_LATJO</name>
<dbReference type="PANTHER" id="PTHR33776">
    <property type="entry name" value="ENDO/EXONUCLEASE/PHOSPHATASE DOMAIN-CONTAINING PROTEIN"/>
    <property type="match status" value="1"/>
</dbReference>
<evidence type="ECO:0008006" key="3">
    <source>
        <dbReference type="Google" id="ProtNLM"/>
    </source>
</evidence>
<dbReference type="InterPro" id="IPR036691">
    <property type="entry name" value="Endo/exonu/phosph_ase_sf"/>
</dbReference>
<proteinExistence type="predicted"/>
<dbReference type="AlphaFoldDB" id="A0AAD3MLU5"/>
<dbReference type="SUPFAM" id="SSF56219">
    <property type="entry name" value="DNase I-like"/>
    <property type="match status" value="1"/>
</dbReference>
<comment type="caution">
    <text evidence="1">The sequence shown here is derived from an EMBL/GenBank/DDBJ whole genome shotgun (WGS) entry which is preliminary data.</text>
</comment>
<dbReference type="Gene3D" id="3.60.10.10">
    <property type="entry name" value="Endonuclease/exonuclease/phosphatase"/>
    <property type="match status" value="1"/>
</dbReference>
<evidence type="ECO:0000313" key="2">
    <source>
        <dbReference type="Proteomes" id="UP001279410"/>
    </source>
</evidence>
<protein>
    <recommendedName>
        <fullName evidence="3">Endonuclease/exonuclease/phosphatase domain-containing protein</fullName>
    </recommendedName>
</protein>
<evidence type="ECO:0000313" key="1">
    <source>
        <dbReference type="EMBL" id="GLD56423.1"/>
    </source>
</evidence>
<sequence>MDNPCSEGRGGGTAVIHCDDLSLRPLSIPAVSFFEHLAFRLLGSQSLTVAIICCPPKTSSSFLSDFTDFFTQLLFFSPSILLFCDFNIHIDSPKSKFTADFLDILNCFSLTQHVNSPTHSHGHILDLVCSTASFTIQNLTNQPHDF</sequence>
<dbReference type="Proteomes" id="UP001279410">
    <property type="component" value="Unassembled WGS sequence"/>
</dbReference>
<organism evidence="1 2">
    <name type="scientific">Lates japonicus</name>
    <name type="common">Japanese lates</name>
    <dbReference type="NCBI Taxonomy" id="270547"/>
    <lineage>
        <taxon>Eukaryota</taxon>
        <taxon>Metazoa</taxon>
        <taxon>Chordata</taxon>
        <taxon>Craniata</taxon>
        <taxon>Vertebrata</taxon>
        <taxon>Euteleostomi</taxon>
        <taxon>Actinopterygii</taxon>
        <taxon>Neopterygii</taxon>
        <taxon>Teleostei</taxon>
        <taxon>Neoteleostei</taxon>
        <taxon>Acanthomorphata</taxon>
        <taxon>Carangaria</taxon>
        <taxon>Carangaria incertae sedis</taxon>
        <taxon>Centropomidae</taxon>
        <taxon>Lates</taxon>
    </lineage>
</organism>
<dbReference type="EMBL" id="BRZM01000024">
    <property type="protein sequence ID" value="GLD56423.1"/>
    <property type="molecule type" value="Genomic_DNA"/>
</dbReference>
<dbReference type="PANTHER" id="PTHR33776:SF3">
    <property type="entry name" value="PHD-TYPE DOMAIN-CONTAINING PROTEIN"/>
    <property type="match status" value="1"/>
</dbReference>
<reference evidence="1" key="1">
    <citation type="submission" date="2022-08" db="EMBL/GenBank/DDBJ databases">
        <title>Genome sequencing of akame (Lates japonicus).</title>
        <authorList>
            <person name="Hashiguchi Y."/>
            <person name="Takahashi H."/>
        </authorList>
    </citation>
    <scope>NUCLEOTIDE SEQUENCE</scope>
    <source>
        <strain evidence="1">Kochi</strain>
    </source>
</reference>
<keyword evidence="2" id="KW-1185">Reference proteome</keyword>
<accession>A0AAD3MLU5</accession>